<dbReference type="CDD" id="cd01949">
    <property type="entry name" value="GGDEF"/>
    <property type="match status" value="1"/>
</dbReference>
<dbReference type="PROSITE" id="PS50887">
    <property type="entry name" value="GGDEF"/>
    <property type="match status" value="1"/>
</dbReference>
<reference evidence="4 5" key="1">
    <citation type="journal article" date="2014" name="Genome Announc.">
        <title>Draft Genome Sequence of the Haloacid-Degrading Burkholderia caribensis Strain MBA4.</title>
        <authorList>
            <person name="Pan Y."/>
            <person name="Kong K.F."/>
            <person name="Tsang J.S."/>
        </authorList>
    </citation>
    <scope>NUCLEOTIDE SEQUENCE [LARGE SCALE GENOMIC DNA]</scope>
    <source>
        <strain evidence="4 5">MBA4</strain>
    </source>
</reference>
<sequence>MKSIQDLRTDDIACEALLGALDGKNKLVAIYDTSDRLVFASSAFKHAFRLNRERGEITFADLVMRGILGQCGTRIEGDNAAAVIGDAIAVRRERAGQRSFATELIDGRWFWMTESLLENDWIVLIGTDISALRSSEQAWIGAHERAVQEARTDVLTGLSNRRHSMSALELAITAAVGTETPLTVALVDLDHFKQINDAHGHAAGDAVLRDFGEVCRHATRQTDIAGRIGGEEFLVVFPSTPVEHGVSAVERMRRQVMTRRVQVAGDRAIRYSFSAGVCKVETSDDLNTTLARADSALYSAKREGRNRTVAWSAPLQ</sequence>
<dbReference type="RefSeq" id="WP_035991605.1">
    <property type="nucleotide sequence ID" value="NZ_CP012746.1"/>
</dbReference>
<dbReference type="GO" id="GO:0005886">
    <property type="term" value="C:plasma membrane"/>
    <property type="evidence" value="ECO:0007669"/>
    <property type="project" value="TreeGrafter"/>
</dbReference>
<evidence type="ECO:0000313" key="5">
    <source>
        <dbReference type="Proteomes" id="UP000019146"/>
    </source>
</evidence>
<proteinExistence type="predicted"/>
<protein>
    <recommendedName>
        <fullName evidence="1">diguanylate cyclase</fullName>
        <ecNumber evidence="1">2.7.7.65</ecNumber>
    </recommendedName>
</protein>
<dbReference type="EC" id="2.7.7.65" evidence="1"/>
<dbReference type="NCBIfam" id="TIGR00254">
    <property type="entry name" value="GGDEF"/>
    <property type="match status" value="1"/>
</dbReference>
<dbReference type="GO" id="GO:0043709">
    <property type="term" value="P:cell adhesion involved in single-species biofilm formation"/>
    <property type="evidence" value="ECO:0007669"/>
    <property type="project" value="TreeGrafter"/>
</dbReference>
<dbReference type="KEGG" id="bcai:K788_0007197"/>
<gene>
    <name evidence="4" type="ORF">K788_0007197</name>
</gene>
<feature type="domain" description="GGDEF" evidence="3">
    <location>
        <begin position="180"/>
        <end position="313"/>
    </location>
</feature>
<dbReference type="Proteomes" id="UP000019146">
    <property type="component" value="Chromosome 1"/>
</dbReference>
<evidence type="ECO:0000259" key="3">
    <source>
        <dbReference type="PROSITE" id="PS50887"/>
    </source>
</evidence>
<dbReference type="PANTHER" id="PTHR45138">
    <property type="entry name" value="REGULATORY COMPONENTS OF SENSORY TRANSDUCTION SYSTEM"/>
    <property type="match status" value="1"/>
</dbReference>
<dbReference type="InterPro" id="IPR029787">
    <property type="entry name" value="Nucleotide_cyclase"/>
</dbReference>
<evidence type="ECO:0000256" key="1">
    <source>
        <dbReference type="ARBA" id="ARBA00012528"/>
    </source>
</evidence>
<evidence type="ECO:0000313" key="4">
    <source>
        <dbReference type="EMBL" id="ALL63733.1"/>
    </source>
</evidence>
<name>A0A0N7JTI8_9BURK</name>
<dbReference type="Pfam" id="PF00990">
    <property type="entry name" value="GGDEF"/>
    <property type="match status" value="1"/>
</dbReference>
<dbReference type="AlphaFoldDB" id="A0A0N7JTI8"/>
<evidence type="ECO:0000256" key="2">
    <source>
        <dbReference type="ARBA" id="ARBA00034247"/>
    </source>
</evidence>
<dbReference type="FunFam" id="3.30.70.270:FF:000001">
    <property type="entry name" value="Diguanylate cyclase domain protein"/>
    <property type="match status" value="1"/>
</dbReference>
<accession>A0A0N7JTI8</accession>
<comment type="catalytic activity">
    <reaction evidence="2">
        <text>2 GTP = 3',3'-c-di-GMP + 2 diphosphate</text>
        <dbReference type="Rhea" id="RHEA:24898"/>
        <dbReference type="ChEBI" id="CHEBI:33019"/>
        <dbReference type="ChEBI" id="CHEBI:37565"/>
        <dbReference type="ChEBI" id="CHEBI:58805"/>
        <dbReference type="EC" id="2.7.7.65"/>
    </reaction>
</comment>
<organism evidence="4 5">
    <name type="scientific">Paraburkholderia caribensis MBA4</name>
    <dbReference type="NCBI Taxonomy" id="1323664"/>
    <lineage>
        <taxon>Bacteria</taxon>
        <taxon>Pseudomonadati</taxon>
        <taxon>Pseudomonadota</taxon>
        <taxon>Betaproteobacteria</taxon>
        <taxon>Burkholderiales</taxon>
        <taxon>Burkholderiaceae</taxon>
        <taxon>Paraburkholderia</taxon>
    </lineage>
</organism>
<dbReference type="SMART" id="SM00267">
    <property type="entry name" value="GGDEF"/>
    <property type="match status" value="1"/>
</dbReference>
<dbReference type="EMBL" id="CP012746">
    <property type="protein sequence ID" value="ALL63733.1"/>
    <property type="molecule type" value="Genomic_DNA"/>
</dbReference>
<dbReference type="SUPFAM" id="SSF55073">
    <property type="entry name" value="Nucleotide cyclase"/>
    <property type="match status" value="1"/>
</dbReference>
<dbReference type="GO" id="GO:1902201">
    <property type="term" value="P:negative regulation of bacterial-type flagellum-dependent cell motility"/>
    <property type="evidence" value="ECO:0007669"/>
    <property type="project" value="TreeGrafter"/>
</dbReference>
<dbReference type="GO" id="GO:0052621">
    <property type="term" value="F:diguanylate cyclase activity"/>
    <property type="evidence" value="ECO:0007669"/>
    <property type="project" value="UniProtKB-EC"/>
</dbReference>
<dbReference type="GeneID" id="69967961"/>
<dbReference type="InterPro" id="IPR000160">
    <property type="entry name" value="GGDEF_dom"/>
</dbReference>
<dbReference type="Gene3D" id="3.30.70.270">
    <property type="match status" value="1"/>
</dbReference>
<dbReference type="PANTHER" id="PTHR45138:SF9">
    <property type="entry name" value="DIGUANYLATE CYCLASE DGCM-RELATED"/>
    <property type="match status" value="1"/>
</dbReference>
<dbReference type="InterPro" id="IPR050469">
    <property type="entry name" value="Diguanylate_Cyclase"/>
</dbReference>
<dbReference type="InterPro" id="IPR043128">
    <property type="entry name" value="Rev_trsase/Diguanyl_cyclase"/>
</dbReference>